<keyword evidence="1" id="KW-0175">Coiled coil</keyword>
<evidence type="ECO:0000313" key="3">
    <source>
        <dbReference type="EMBL" id="KAF4373707.1"/>
    </source>
</evidence>
<gene>
    <name evidence="3" type="ORF">G4B88_030050</name>
</gene>
<feature type="region of interest" description="Disordered" evidence="2">
    <location>
        <begin position="129"/>
        <end position="148"/>
    </location>
</feature>
<dbReference type="Proteomes" id="UP000583929">
    <property type="component" value="Unassembled WGS sequence"/>
</dbReference>
<protein>
    <submittedName>
        <fullName evidence="3">Uncharacterized protein</fullName>
    </submittedName>
</protein>
<evidence type="ECO:0000256" key="2">
    <source>
        <dbReference type="SAM" id="MobiDB-lite"/>
    </source>
</evidence>
<reference evidence="3 4" key="1">
    <citation type="journal article" date="2020" name="bioRxiv">
        <title>Sequence and annotation of 42 cannabis genomes reveals extensive copy number variation in cannabinoid synthesis and pathogen resistance genes.</title>
        <authorList>
            <person name="Mckernan K.J."/>
            <person name="Helbert Y."/>
            <person name="Kane L.T."/>
            <person name="Ebling H."/>
            <person name="Zhang L."/>
            <person name="Liu B."/>
            <person name="Eaton Z."/>
            <person name="Mclaughlin S."/>
            <person name="Kingan S."/>
            <person name="Baybayan P."/>
            <person name="Concepcion G."/>
            <person name="Jordan M."/>
            <person name="Riva A."/>
            <person name="Barbazuk W."/>
            <person name="Harkins T."/>
        </authorList>
    </citation>
    <scope>NUCLEOTIDE SEQUENCE [LARGE SCALE GENOMIC DNA]</scope>
    <source>
        <strain evidence="4">cv. Jamaican Lion 4</strain>
        <tissue evidence="3">Leaf</tissue>
    </source>
</reference>
<feature type="coiled-coil region" evidence="1">
    <location>
        <begin position="285"/>
        <end position="326"/>
    </location>
</feature>
<evidence type="ECO:0000313" key="4">
    <source>
        <dbReference type="Proteomes" id="UP000583929"/>
    </source>
</evidence>
<keyword evidence="4" id="KW-1185">Reference proteome</keyword>
<sequence>MHSHCEDMGDNFEGVAVNPNDTTITAALDTSKKRQTSVVGDHFDKKLKQAQYRVSKEGDFRTLYFLVKDIGSKHTKFQQVNHFAKPLPTAAMYERALALAQLPHFKKDINILTSSRMGNLLRQVTYQEKGGSPLNTSPMAPPGKIRKTSSRSTINIHTPGVGSLASSRSHPSNFASGAANDINLIGSTSMGADSLAALHLEGRCQALSTGLSVVHTYTEGLMDSMDKTMSRLECLTPAQIIALGCREMIRAATVTSYGQSRVLALQEEHDKHGASSLQLELDTLRREHSQKIHDLETSVEKVTAENERLKGELASEKEAYTKLAKENKAIAKECESLAGKMKQDENLSIDVFFKCWLYNKEADFSYLGKNMECMLSYCRNREEAKTRQKAHATCIQADSYLNFGVEASDDSLLDDLLDGSF</sequence>
<comment type="caution">
    <text evidence="3">The sequence shown here is derived from an EMBL/GenBank/DDBJ whole genome shotgun (WGS) entry which is preliminary data.</text>
</comment>
<evidence type="ECO:0000256" key="1">
    <source>
        <dbReference type="SAM" id="Coils"/>
    </source>
</evidence>
<name>A0A7J6FT03_CANSA</name>
<proteinExistence type="predicted"/>
<dbReference type="AlphaFoldDB" id="A0A7J6FT03"/>
<accession>A0A7J6FT03</accession>
<dbReference type="EMBL" id="JAATIQ010000176">
    <property type="protein sequence ID" value="KAF4373707.1"/>
    <property type="molecule type" value="Genomic_DNA"/>
</dbReference>
<organism evidence="3 4">
    <name type="scientific">Cannabis sativa</name>
    <name type="common">Hemp</name>
    <name type="synonym">Marijuana</name>
    <dbReference type="NCBI Taxonomy" id="3483"/>
    <lineage>
        <taxon>Eukaryota</taxon>
        <taxon>Viridiplantae</taxon>
        <taxon>Streptophyta</taxon>
        <taxon>Embryophyta</taxon>
        <taxon>Tracheophyta</taxon>
        <taxon>Spermatophyta</taxon>
        <taxon>Magnoliopsida</taxon>
        <taxon>eudicotyledons</taxon>
        <taxon>Gunneridae</taxon>
        <taxon>Pentapetalae</taxon>
        <taxon>rosids</taxon>
        <taxon>fabids</taxon>
        <taxon>Rosales</taxon>
        <taxon>Cannabaceae</taxon>
        <taxon>Cannabis</taxon>
    </lineage>
</organism>